<evidence type="ECO:0000256" key="5">
    <source>
        <dbReference type="ARBA" id="ARBA00023204"/>
    </source>
</evidence>
<protein>
    <recommendedName>
        <fullName evidence="2 7">DNA repair protein RecO</fullName>
    </recommendedName>
    <alternativeName>
        <fullName evidence="6 7">Recombination protein O</fullName>
    </alternativeName>
</protein>
<dbReference type="PANTHER" id="PTHR33991:SF1">
    <property type="entry name" value="DNA REPAIR PROTEIN RECO"/>
    <property type="match status" value="1"/>
</dbReference>
<feature type="domain" description="DNA replication/recombination mediator RecO N-terminal" evidence="8">
    <location>
        <begin position="1"/>
        <end position="78"/>
    </location>
</feature>
<dbReference type="RefSeq" id="WP_377771524.1">
    <property type="nucleotide sequence ID" value="NZ_JBHUOQ010000001.1"/>
</dbReference>
<evidence type="ECO:0000256" key="6">
    <source>
        <dbReference type="ARBA" id="ARBA00033409"/>
    </source>
</evidence>
<evidence type="ECO:0000256" key="3">
    <source>
        <dbReference type="ARBA" id="ARBA00022763"/>
    </source>
</evidence>
<dbReference type="NCBIfam" id="TIGR00613">
    <property type="entry name" value="reco"/>
    <property type="match status" value="1"/>
</dbReference>
<keyword evidence="10" id="KW-1185">Reference proteome</keyword>
<dbReference type="InterPro" id="IPR037278">
    <property type="entry name" value="ARFGAP/RecO"/>
</dbReference>
<dbReference type="EMBL" id="JBHUOQ010000001">
    <property type="protein sequence ID" value="MFD2829485.1"/>
    <property type="molecule type" value="Genomic_DNA"/>
</dbReference>
<comment type="similarity">
    <text evidence="1 7">Belongs to the RecO family.</text>
</comment>
<dbReference type="Pfam" id="PF02565">
    <property type="entry name" value="RecO_C"/>
    <property type="match status" value="1"/>
</dbReference>
<dbReference type="SUPFAM" id="SSF50249">
    <property type="entry name" value="Nucleic acid-binding proteins"/>
    <property type="match status" value="1"/>
</dbReference>
<accession>A0ABW5WST7</accession>
<keyword evidence="3 7" id="KW-0227">DNA damage</keyword>
<evidence type="ECO:0000256" key="4">
    <source>
        <dbReference type="ARBA" id="ARBA00023172"/>
    </source>
</evidence>
<dbReference type="HAMAP" id="MF_00201">
    <property type="entry name" value="RecO"/>
    <property type="match status" value="1"/>
</dbReference>
<evidence type="ECO:0000256" key="1">
    <source>
        <dbReference type="ARBA" id="ARBA00007452"/>
    </source>
</evidence>
<dbReference type="InterPro" id="IPR003717">
    <property type="entry name" value="RecO"/>
</dbReference>
<evidence type="ECO:0000313" key="10">
    <source>
        <dbReference type="Proteomes" id="UP001597519"/>
    </source>
</evidence>
<sequence length="249" mass="28887">MIYQQRGIMIRQTNYSETSRIITILNEDGMSVPLMARGFNKPKSPFIVLRQGFREVLFTYNRFKGIGTLNEVDVVQQFKHVNNDFEVYSCAVYMMEMITKAIEDAPEDVTAEYYRLAVKGLELFEAGNSKYGVLSLIAIKMLKYYGAELNVDECAVCGNRNYRQFSHYSFKYHGVLCNNCLTDETTARSNLISNRVLYLAAYMKHVKIDDIESVKMSDENGRMLLKFIELIYDEYTGVFFKARKMVHME</sequence>
<dbReference type="SUPFAM" id="SSF57863">
    <property type="entry name" value="ArfGap/RecO-like zinc finger"/>
    <property type="match status" value="1"/>
</dbReference>
<dbReference type="Gene3D" id="1.20.1440.120">
    <property type="entry name" value="Recombination protein O, C-terminal domain"/>
    <property type="match status" value="1"/>
</dbReference>
<dbReference type="Pfam" id="PF11967">
    <property type="entry name" value="RecO_N"/>
    <property type="match status" value="1"/>
</dbReference>
<dbReference type="Proteomes" id="UP001597519">
    <property type="component" value="Unassembled WGS sequence"/>
</dbReference>
<reference evidence="10" key="1">
    <citation type="journal article" date="2019" name="Int. J. Syst. Evol. Microbiol.">
        <title>The Global Catalogue of Microorganisms (GCM) 10K type strain sequencing project: providing services to taxonomists for standard genome sequencing and annotation.</title>
        <authorList>
            <consortium name="The Broad Institute Genomics Platform"/>
            <consortium name="The Broad Institute Genome Sequencing Center for Infectious Disease"/>
            <person name="Wu L."/>
            <person name="Ma J."/>
        </authorList>
    </citation>
    <scope>NUCLEOTIDE SEQUENCE [LARGE SCALE GENOMIC DNA]</scope>
    <source>
        <strain evidence="10">KCTC 33575</strain>
    </source>
</reference>
<dbReference type="InterPro" id="IPR022572">
    <property type="entry name" value="DNA_rep/recomb_RecO_N"/>
</dbReference>
<keyword evidence="4 7" id="KW-0233">DNA recombination</keyword>
<proteinExistence type="inferred from homology"/>
<evidence type="ECO:0000313" key="9">
    <source>
        <dbReference type="EMBL" id="MFD2829485.1"/>
    </source>
</evidence>
<dbReference type="InterPro" id="IPR042242">
    <property type="entry name" value="RecO_C"/>
</dbReference>
<dbReference type="InterPro" id="IPR012340">
    <property type="entry name" value="NA-bd_OB-fold"/>
</dbReference>
<keyword evidence="5 7" id="KW-0234">DNA repair</keyword>
<evidence type="ECO:0000256" key="2">
    <source>
        <dbReference type="ARBA" id="ARBA00021310"/>
    </source>
</evidence>
<dbReference type="Gene3D" id="2.40.50.140">
    <property type="entry name" value="Nucleic acid-binding proteins"/>
    <property type="match status" value="1"/>
</dbReference>
<evidence type="ECO:0000256" key="7">
    <source>
        <dbReference type="HAMAP-Rule" id="MF_00201"/>
    </source>
</evidence>
<organism evidence="9 10">
    <name type="scientific">Corticicoccus populi</name>
    <dbReference type="NCBI Taxonomy" id="1812821"/>
    <lineage>
        <taxon>Bacteria</taxon>
        <taxon>Bacillati</taxon>
        <taxon>Bacillota</taxon>
        <taxon>Bacilli</taxon>
        <taxon>Bacillales</taxon>
        <taxon>Staphylococcaceae</taxon>
        <taxon>Corticicoccus</taxon>
    </lineage>
</organism>
<gene>
    <name evidence="7 9" type="primary">recO</name>
    <name evidence="9" type="ORF">ACFSX4_03330</name>
</gene>
<dbReference type="PANTHER" id="PTHR33991">
    <property type="entry name" value="DNA REPAIR PROTEIN RECO"/>
    <property type="match status" value="1"/>
</dbReference>
<evidence type="ECO:0000259" key="8">
    <source>
        <dbReference type="Pfam" id="PF11967"/>
    </source>
</evidence>
<name>A0ABW5WST7_9STAP</name>
<comment type="caution">
    <text evidence="9">The sequence shown here is derived from an EMBL/GenBank/DDBJ whole genome shotgun (WGS) entry which is preliminary data.</text>
</comment>
<comment type="function">
    <text evidence="7">Involved in DNA repair and RecF pathway recombination.</text>
</comment>